<sequence>MKHHFMEVSRFFCRERTLESSVSPRIPEIRMLSSFLTLQADLSHSLRSSDPKIDITLYSLQQSRVSRLSQQYSASASIQPCVPVYFQENNRENIIALIAIEKDPYKLQINSTSAADQC</sequence>
<evidence type="ECO:0000313" key="2">
    <source>
        <dbReference type="Proteomes" id="UP000708208"/>
    </source>
</evidence>
<name>A0A8J2LEN0_9HEXA</name>
<organism evidence="1 2">
    <name type="scientific">Allacma fusca</name>
    <dbReference type="NCBI Taxonomy" id="39272"/>
    <lineage>
        <taxon>Eukaryota</taxon>
        <taxon>Metazoa</taxon>
        <taxon>Ecdysozoa</taxon>
        <taxon>Arthropoda</taxon>
        <taxon>Hexapoda</taxon>
        <taxon>Collembola</taxon>
        <taxon>Symphypleona</taxon>
        <taxon>Sminthuridae</taxon>
        <taxon>Allacma</taxon>
    </lineage>
</organism>
<comment type="caution">
    <text evidence="1">The sequence shown here is derived from an EMBL/GenBank/DDBJ whole genome shotgun (WGS) entry which is preliminary data.</text>
</comment>
<dbReference type="Proteomes" id="UP000708208">
    <property type="component" value="Unassembled WGS sequence"/>
</dbReference>
<dbReference type="EMBL" id="CAJVCH010570007">
    <property type="protein sequence ID" value="CAG7833763.1"/>
    <property type="molecule type" value="Genomic_DNA"/>
</dbReference>
<proteinExistence type="predicted"/>
<gene>
    <name evidence="1" type="ORF">AFUS01_LOCUS43344</name>
</gene>
<dbReference type="AlphaFoldDB" id="A0A8J2LEN0"/>
<protein>
    <submittedName>
        <fullName evidence="1">Uncharacterized protein</fullName>
    </submittedName>
</protein>
<reference evidence="1" key="1">
    <citation type="submission" date="2021-06" db="EMBL/GenBank/DDBJ databases">
        <authorList>
            <person name="Hodson N. C."/>
            <person name="Mongue J. A."/>
            <person name="Jaron S. K."/>
        </authorList>
    </citation>
    <scope>NUCLEOTIDE SEQUENCE</scope>
</reference>
<accession>A0A8J2LEN0</accession>
<evidence type="ECO:0000313" key="1">
    <source>
        <dbReference type="EMBL" id="CAG7833763.1"/>
    </source>
</evidence>
<keyword evidence="2" id="KW-1185">Reference proteome</keyword>